<reference evidence="15" key="1">
    <citation type="submission" date="2025-08" db="UniProtKB">
        <authorList>
            <consortium name="RefSeq"/>
        </authorList>
    </citation>
    <scope>IDENTIFICATION</scope>
    <source>
        <tissue evidence="15">Thorax and Abdomen</tissue>
    </source>
</reference>
<feature type="region of interest" description="Disordered" evidence="12">
    <location>
        <begin position="451"/>
        <end position="470"/>
    </location>
</feature>
<dbReference type="SUPFAM" id="SSF53335">
    <property type="entry name" value="S-adenosyl-L-methionine-dependent methyltransferases"/>
    <property type="match status" value="1"/>
</dbReference>
<dbReference type="InterPro" id="IPR000571">
    <property type="entry name" value="Znf_CCCH"/>
</dbReference>
<evidence type="ECO:0000256" key="2">
    <source>
        <dbReference type="ARBA" id="ARBA00004496"/>
    </source>
</evidence>
<keyword evidence="7 11" id="KW-0949">S-adenosyl-L-methionine</keyword>
<protein>
    <recommendedName>
        <fullName evidence="11">tRNA (uracil-O(2)-)-methyltransferase</fullName>
        <ecNumber evidence="11">2.1.1.211</ecNumber>
    </recommendedName>
</protein>
<accession>A0A6J0BZ41</accession>
<evidence type="ECO:0000256" key="11">
    <source>
        <dbReference type="RuleBase" id="RU368004"/>
    </source>
</evidence>
<comment type="function">
    <text evidence="1">Probable adenosyl-L-methionine (AdoMet)-dependent tRNA (uracil-O(2)-)-methyltransferase.</text>
</comment>
<evidence type="ECO:0000259" key="13">
    <source>
        <dbReference type="PROSITE" id="PS50103"/>
    </source>
</evidence>
<evidence type="ECO:0000313" key="14">
    <source>
        <dbReference type="Proteomes" id="UP000829291"/>
    </source>
</evidence>
<evidence type="ECO:0000256" key="7">
    <source>
        <dbReference type="ARBA" id="ARBA00022691"/>
    </source>
</evidence>
<dbReference type="PANTHER" id="PTHR21210:SF0">
    <property type="entry name" value="TRNA (URACIL-O(2)-)-METHYLTRANSFERASE-RELATED"/>
    <property type="match status" value="1"/>
</dbReference>
<evidence type="ECO:0000256" key="3">
    <source>
        <dbReference type="ARBA" id="ARBA00009056"/>
    </source>
</evidence>
<evidence type="ECO:0000256" key="6">
    <source>
        <dbReference type="ARBA" id="ARBA00022679"/>
    </source>
</evidence>
<comment type="similarity">
    <text evidence="3 11">Belongs to the TRM44 family.</text>
</comment>
<evidence type="ECO:0000256" key="5">
    <source>
        <dbReference type="ARBA" id="ARBA00022603"/>
    </source>
</evidence>
<comment type="catalytic activity">
    <reaction evidence="9 11">
        <text>uridine(44) in tRNA(Ser) + S-adenosyl-L-methionine = 2'-O-methyluridine(44) in tRNA(Ser) + S-adenosyl-L-homocysteine + H(+)</text>
        <dbReference type="Rhea" id="RHEA:43100"/>
        <dbReference type="Rhea" id="RHEA-COMP:10339"/>
        <dbReference type="Rhea" id="RHEA-COMP:10340"/>
        <dbReference type="ChEBI" id="CHEBI:15378"/>
        <dbReference type="ChEBI" id="CHEBI:57856"/>
        <dbReference type="ChEBI" id="CHEBI:59789"/>
        <dbReference type="ChEBI" id="CHEBI:65315"/>
        <dbReference type="ChEBI" id="CHEBI:74478"/>
        <dbReference type="EC" id="2.1.1.211"/>
    </reaction>
</comment>
<dbReference type="InParanoid" id="A0A6J0BZ41"/>
<dbReference type="EC" id="2.1.1.211" evidence="11"/>
<dbReference type="AlphaFoldDB" id="A0A6J0BZ41"/>
<organism evidence="15">
    <name type="scientific">Neodiprion lecontei</name>
    <name type="common">Redheaded pine sawfly</name>
    <dbReference type="NCBI Taxonomy" id="441921"/>
    <lineage>
        <taxon>Eukaryota</taxon>
        <taxon>Metazoa</taxon>
        <taxon>Ecdysozoa</taxon>
        <taxon>Arthropoda</taxon>
        <taxon>Hexapoda</taxon>
        <taxon>Insecta</taxon>
        <taxon>Pterygota</taxon>
        <taxon>Neoptera</taxon>
        <taxon>Endopterygota</taxon>
        <taxon>Hymenoptera</taxon>
        <taxon>Tenthredinoidea</taxon>
        <taxon>Diprionidae</taxon>
        <taxon>Diprioninae</taxon>
        <taxon>Neodiprion</taxon>
    </lineage>
</organism>
<keyword evidence="14" id="KW-1185">Reference proteome</keyword>
<feature type="zinc finger region" description="C3H1-type" evidence="10">
    <location>
        <begin position="591"/>
        <end position="618"/>
    </location>
</feature>
<proteinExistence type="inferred from homology"/>
<evidence type="ECO:0000256" key="1">
    <source>
        <dbReference type="ARBA" id="ARBA00002778"/>
    </source>
</evidence>
<dbReference type="PROSITE" id="PS50103">
    <property type="entry name" value="ZF_C3H1"/>
    <property type="match status" value="1"/>
</dbReference>
<evidence type="ECO:0000256" key="8">
    <source>
        <dbReference type="ARBA" id="ARBA00022694"/>
    </source>
</evidence>
<evidence type="ECO:0000313" key="15">
    <source>
        <dbReference type="RefSeq" id="XP_015519615.2"/>
    </source>
</evidence>
<dbReference type="InterPro" id="IPR011671">
    <property type="entry name" value="tRNA_uracil_MeTrfase"/>
</dbReference>
<keyword evidence="5 11" id="KW-0489">Methyltransferase</keyword>
<comment type="subcellular location">
    <subcellularLocation>
        <location evidence="2 11">Cytoplasm</location>
    </subcellularLocation>
</comment>
<name>A0A6J0BZ41_NEOLC</name>
<evidence type="ECO:0000256" key="4">
    <source>
        <dbReference type="ARBA" id="ARBA00022490"/>
    </source>
</evidence>
<feature type="compositionally biased region" description="Polar residues" evidence="12">
    <location>
        <begin position="457"/>
        <end position="468"/>
    </location>
</feature>
<keyword evidence="10" id="KW-0863">Zinc-finger</keyword>
<keyword evidence="6 11" id="KW-0808">Transferase</keyword>
<dbReference type="PANTHER" id="PTHR21210">
    <property type="entry name" value="TRNA (URACIL-O(2)-)-METHYLTRANSFERASE-RELATED"/>
    <property type="match status" value="1"/>
</dbReference>
<dbReference type="Proteomes" id="UP000829291">
    <property type="component" value="Chromosome 4"/>
</dbReference>
<dbReference type="KEGG" id="nlo:107224176"/>
<feature type="domain" description="C3H1-type" evidence="13">
    <location>
        <begin position="591"/>
        <end position="618"/>
    </location>
</feature>
<sequence>MNCESVVSHGNVDTCEFWKAAKIWLDNAHVVNRRILTAKKLLFLQLNADIQSMCSSEWFEKLASVAQLYKNCPAPSKTDHSLALELEASCSEFLSDGLDDPLNNGSYICLQKLLPRNPEKFSHTLKLAIIDKANGRITFFSHSIEESKQSLGPKWSYRLEHDAVLCKLSLYVDGNENVCKDSSFKWLKDQFFPRFVKWANSDSPGSSLISGSLNLISAEKYAILYNKLKLKYGTAMVKIWPENTDSAKFVYEDIAIATYLLLIWEMERTTRNVQEKQSFVDLGCGNGLLVHILASEGHPGLGIDLRKRGIWDLYPKSTRLEVRTIVPSASSLFPETDWLIGNHSDELTPWIPVIAARSSHQCQFFLLPCCAYEFNGRKYQRDNAAKSQYFEYMNYIKNVCEECGFKTDMDKLRIPSTKRICLIGRDRIYAKDRTDVQEAAIRELINARSNGRKDNITDSSDPSDQNLWSAGFKPRENVERVRNCTKINKGIISDIVNLVAERLLCKVRMIDIQSSNEKWNAGGQIELSEVAQLLSQEALKEMKNECGGVQTLLKNNSDIFQVIQGKVQFRVPGTCTDVTRKKNKRNNSKFAKKTKPCWFYLNHPNGCPLNEEICYYKH</sequence>
<keyword evidence="10" id="KW-0479">Metal-binding</keyword>
<evidence type="ECO:0000256" key="10">
    <source>
        <dbReference type="PROSITE-ProRule" id="PRU00723"/>
    </source>
</evidence>
<evidence type="ECO:0000256" key="12">
    <source>
        <dbReference type="SAM" id="MobiDB-lite"/>
    </source>
</evidence>
<keyword evidence="10" id="KW-0862">Zinc</keyword>
<evidence type="ECO:0000256" key="9">
    <source>
        <dbReference type="ARBA" id="ARBA00047957"/>
    </source>
</evidence>
<keyword evidence="4 11" id="KW-0963">Cytoplasm</keyword>
<dbReference type="Pfam" id="PF07757">
    <property type="entry name" value="AdoMet_MTase"/>
    <property type="match status" value="1"/>
</dbReference>
<keyword evidence="8 11" id="KW-0819">tRNA processing</keyword>
<dbReference type="OrthoDB" id="10047021at2759"/>
<dbReference type="RefSeq" id="XP_015519615.2">
    <property type="nucleotide sequence ID" value="XM_015664129.2"/>
</dbReference>
<gene>
    <name evidence="15" type="primary">LOC107224176</name>
</gene>
<dbReference type="GeneID" id="107224176"/>
<comment type="function">
    <text evidence="11">Adenosyl-L-methionine (AdoMet)-dependent tRNA (uracil-O(2)-)-methyltransferase.</text>
</comment>
<dbReference type="InterPro" id="IPR029063">
    <property type="entry name" value="SAM-dependent_MTases_sf"/>
</dbReference>